<evidence type="ECO:0000256" key="7">
    <source>
        <dbReference type="ARBA" id="ARBA00022840"/>
    </source>
</evidence>
<dbReference type="GO" id="GO:0016887">
    <property type="term" value="F:ATP hydrolysis activity"/>
    <property type="evidence" value="ECO:0007669"/>
    <property type="project" value="InterPro"/>
</dbReference>
<evidence type="ECO:0000259" key="13">
    <source>
        <dbReference type="PROSITE" id="PS50893"/>
    </source>
</evidence>
<keyword evidence="3" id="KW-0813">Transport</keyword>
<dbReference type="InterPro" id="IPR005284">
    <property type="entry name" value="Pigment_permease/Abcg"/>
</dbReference>
<evidence type="ECO:0000256" key="12">
    <source>
        <dbReference type="SAM" id="Phobius"/>
    </source>
</evidence>
<keyword evidence="7" id="KW-0067">ATP-binding</keyword>
<keyword evidence="9 12" id="KW-0472">Membrane</keyword>
<protein>
    <recommendedName>
        <fullName evidence="10">Protein white</fullName>
    </recommendedName>
</protein>
<evidence type="ECO:0000256" key="2">
    <source>
        <dbReference type="ARBA" id="ARBA00005814"/>
    </source>
</evidence>
<dbReference type="NCBIfam" id="TIGR00955">
    <property type="entry name" value="3a01204"/>
    <property type="match status" value="1"/>
</dbReference>
<accession>A0A8B7P535</accession>
<dbReference type="PANTHER" id="PTHR48041">
    <property type="entry name" value="ABC TRANSPORTER G FAMILY MEMBER 28"/>
    <property type="match status" value="1"/>
</dbReference>
<dbReference type="InterPro" id="IPR043926">
    <property type="entry name" value="ABCG_dom"/>
</dbReference>
<keyword evidence="4" id="KW-0608">Pigment</keyword>
<dbReference type="Proteomes" id="UP000694843">
    <property type="component" value="Unplaced"/>
</dbReference>
<evidence type="ECO:0000256" key="11">
    <source>
        <dbReference type="SAM" id="MobiDB-lite"/>
    </source>
</evidence>
<dbReference type="OrthoDB" id="66620at2759"/>
<sequence length="644" mass="71721">MNGQTEAANGRSSSPCEGSSSSGGDGDGQLTYSWRDVNVYVTRKEKTSVRLTKLACRSSEKPQERRILNNVNGVCRPGELLAVMGASGAGKTTLLNVLTHRNNDKVRVTGDLHVNGRPVHPDSLTSLSAYVQQDDLFIGLLTVREQLIFQAMLRMDRDITLEQRVMRVEEVIMELGLTKCAFTKIGVPGRIKGISGGEMKRLAFACEVLTNPPLMFCDEPTSGLDSFMAQAVVGVMKMMAERGKTIIATIHQPSSEVYAMFDRVLLMAEGRVAFLGDADAAYLFFSRVGLPCPPNYNPADFFISTLAIQPGKDEACRAAIATLCDEFASSHDGQMVAQAIEDNMVADESGFPYSPLEEARVRRSPYRARWLTQFRWVMWRSWLEVTREPTLIKVRFFQVFLIAVLLGIIYFQQTPSQDSVTNINGAIFLLLTNMTFQNVFGVINTFCVQVPVFLREHLNGMYRTDVYFLAKTLAELPFYIALPFMFSIIAYYMVGFGGNIVNFFTCAAIVVLVANISTSFGYMISCVSRNLNMALALAVPLVIPLMLFGGFFLNNGSTPDWLAWVRYASWFSYGNEALLINQWRSVESIPASGNRTRFPNGEAVLRFLNYQDGSIGVDVCCLCLLLILYRTLAFLGLLSKTFRR</sequence>
<reference evidence="15" key="1">
    <citation type="submission" date="2025-08" db="UniProtKB">
        <authorList>
            <consortium name="RefSeq"/>
        </authorList>
    </citation>
    <scope>IDENTIFICATION</scope>
    <source>
        <tissue evidence="15">Whole organism</tissue>
    </source>
</reference>
<dbReference type="GeneID" id="108677371"/>
<feature type="transmembrane region" description="Helical" evidence="12">
    <location>
        <begin position="500"/>
        <end position="522"/>
    </location>
</feature>
<comment type="subcellular location">
    <subcellularLocation>
        <location evidence="1">Membrane</location>
        <topology evidence="1">Multi-pass membrane protein</topology>
    </subcellularLocation>
</comment>
<dbReference type="SMART" id="SM00382">
    <property type="entry name" value="AAA"/>
    <property type="match status" value="1"/>
</dbReference>
<keyword evidence="8 12" id="KW-1133">Transmembrane helix</keyword>
<dbReference type="Pfam" id="PF01061">
    <property type="entry name" value="ABC2_membrane"/>
    <property type="match status" value="1"/>
</dbReference>
<dbReference type="FunFam" id="3.40.50.300:FF:001225">
    <property type="entry name" value="ATP-binding cassette sub-family G member"/>
    <property type="match status" value="1"/>
</dbReference>
<feature type="transmembrane region" description="Helical" evidence="12">
    <location>
        <begin position="534"/>
        <end position="553"/>
    </location>
</feature>
<dbReference type="AlphaFoldDB" id="A0A8B7P535"/>
<name>A0A8B7P535_HYAAZ</name>
<dbReference type="GO" id="GO:0005524">
    <property type="term" value="F:ATP binding"/>
    <property type="evidence" value="ECO:0007669"/>
    <property type="project" value="UniProtKB-KW"/>
</dbReference>
<evidence type="ECO:0000313" key="14">
    <source>
        <dbReference type="Proteomes" id="UP000694843"/>
    </source>
</evidence>
<feature type="transmembrane region" description="Helical" evidence="12">
    <location>
        <begin position="425"/>
        <end position="454"/>
    </location>
</feature>
<feature type="transmembrane region" description="Helical" evidence="12">
    <location>
        <begin position="466"/>
        <end position="494"/>
    </location>
</feature>
<keyword evidence="5 12" id="KW-0812">Transmembrane</keyword>
<dbReference type="GO" id="GO:0140359">
    <property type="term" value="F:ABC-type transporter activity"/>
    <property type="evidence" value="ECO:0007669"/>
    <property type="project" value="InterPro"/>
</dbReference>
<evidence type="ECO:0000256" key="10">
    <source>
        <dbReference type="ARBA" id="ARBA00039188"/>
    </source>
</evidence>
<dbReference type="CDD" id="cd03213">
    <property type="entry name" value="ABCG_EPDR"/>
    <property type="match status" value="1"/>
</dbReference>
<feature type="transmembrane region" description="Helical" evidence="12">
    <location>
        <begin position="396"/>
        <end position="413"/>
    </location>
</feature>
<feature type="domain" description="ABC transporter" evidence="13">
    <location>
        <begin position="49"/>
        <end position="294"/>
    </location>
</feature>
<feature type="compositionally biased region" description="Low complexity" evidence="11">
    <location>
        <begin position="10"/>
        <end position="20"/>
    </location>
</feature>
<keyword evidence="6" id="KW-0547">Nucleotide-binding</keyword>
<dbReference type="PANTHER" id="PTHR48041:SF129">
    <property type="entry name" value="PROTEIN WHITE"/>
    <property type="match status" value="1"/>
</dbReference>
<evidence type="ECO:0000313" key="15">
    <source>
        <dbReference type="RefSeq" id="XP_018021065.1"/>
    </source>
</evidence>
<dbReference type="InterPro" id="IPR013525">
    <property type="entry name" value="ABC2_TM"/>
</dbReference>
<dbReference type="InterPro" id="IPR017871">
    <property type="entry name" value="ABC_transporter-like_CS"/>
</dbReference>
<dbReference type="Gene3D" id="3.40.50.300">
    <property type="entry name" value="P-loop containing nucleotide triphosphate hydrolases"/>
    <property type="match status" value="1"/>
</dbReference>
<evidence type="ECO:0000256" key="6">
    <source>
        <dbReference type="ARBA" id="ARBA00022741"/>
    </source>
</evidence>
<dbReference type="OMA" id="MPRHLTY"/>
<gene>
    <name evidence="15" type="primary">LOC108677371</name>
</gene>
<dbReference type="KEGG" id="hazt:108677371"/>
<evidence type="ECO:0000256" key="4">
    <source>
        <dbReference type="ARBA" id="ARBA00022474"/>
    </source>
</evidence>
<keyword evidence="14" id="KW-1185">Reference proteome</keyword>
<dbReference type="GO" id="GO:0005886">
    <property type="term" value="C:plasma membrane"/>
    <property type="evidence" value="ECO:0007669"/>
    <property type="project" value="TreeGrafter"/>
</dbReference>
<dbReference type="SUPFAM" id="SSF52540">
    <property type="entry name" value="P-loop containing nucleoside triphosphate hydrolases"/>
    <property type="match status" value="1"/>
</dbReference>
<dbReference type="InterPro" id="IPR050352">
    <property type="entry name" value="ABCG_transporters"/>
</dbReference>
<dbReference type="GO" id="GO:0030659">
    <property type="term" value="C:cytoplasmic vesicle membrane"/>
    <property type="evidence" value="ECO:0007669"/>
    <property type="project" value="TreeGrafter"/>
</dbReference>
<evidence type="ECO:0000256" key="8">
    <source>
        <dbReference type="ARBA" id="ARBA00022989"/>
    </source>
</evidence>
<dbReference type="GO" id="GO:0031409">
    <property type="term" value="F:pigment binding"/>
    <property type="evidence" value="ECO:0007669"/>
    <property type="project" value="UniProtKB-KW"/>
</dbReference>
<dbReference type="InterPro" id="IPR003439">
    <property type="entry name" value="ABC_transporter-like_ATP-bd"/>
</dbReference>
<proteinExistence type="inferred from homology"/>
<evidence type="ECO:0000256" key="1">
    <source>
        <dbReference type="ARBA" id="ARBA00004141"/>
    </source>
</evidence>
<evidence type="ECO:0000256" key="9">
    <source>
        <dbReference type="ARBA" id="ARBA00023136"/>
    </source>
</evidence>
<organism evidence="14 15">
    <name type="scientific">Hyalella azteca</name>
    <name type="common">Amphipod</name>
    <dbReference type="NCBI Taxonomy" id="294128"/>
    <lineage>
        <taxon>Eukaryota</taxon>
        <taxon>Metazoa</taxon>
        <taxon>Ecdysozoa</taxon>
        <taxon>Arthropoda</taxon>
        <taxon>Crustacea</taxon>
        <taxon>Multicrustacea</taxon>
        <taxon>Malacostraca</taxon>
        <taxon>Eumalacostraca</taxon>
        <taxon>Peracarida</taxon>
        <taxon>Amphipoda</taxon>
        <taxon>Senticaudata</taxon>
        <taxon>Talitrida</taxon>
        <taxon>Talitroidea</taxon>
        <taxon>Hyalellidae</taxon>
        <taxon>Hyalella</taxon>
    </lineage>
</organism>
<evidence type="ECO:0000256" key="5">
    <source>
        <dbReference type="ARBA" id="ARBA00022692"/>
    </source>
</evidence>
<feature type="region of interest" description="Disordered" evidence="11">
    <location>
        <begin position="1"/>
        <end position="29"/>
    </location>
</feature>
<comment type="similarity">
    <text evidence="2">Belongs to the ABC transporter superfamily. ABCG family. Eye pigment precursor importer (TC 3.A.1.204) subfamily.</text>
</comment>
<dbReference type="Pfam" id="PF19055">
    <property type="entry name" value="ABC2_membrane_7"/>
    <property type="match status" value="1"/>
</dbReference>
<dbReference type="Pfam" id="PF00005">
    <property type="entry name" value="ABC_tran"/>
    <property type="match status" value="1"/>
</dbReference>
<dbReference type="PROSITE" id="PS00211">
    <property type="entry name" value="ABC_TRANSPORTER_1"/>
    <property type="match status" value="1"/>
</dbReference>
<feature type="transmembrane region" description="Helical" evidence="12">
    <location>
        <begin position="615"/>
        <end position="638"/>
    </location>
</feature>
<dbReference type="InterPro" id="IPR027417">
    <property type="entry name" value="P-loop_NTPase"/>
</dbReference>
<evidence type="ECO:0000256" key="3">
    <source>
        <dbReference type="ARBA" id="ARBA00022448"/>
    </source>
</evidence>
<dbReference type="PROSITE" id="PS50893">
    <property type="entry name" value="ABC_TRANSPORTER_2"/>
    <property type="match status" value="1"/>
</dbReference>
<dbReference type="RefSeq" id="XP_018021065.1">
    <property type="nucleotide sequence ID" value="XM_018165576.2"/>
</dbReference>
<dbReference type="InterPro" id="IPR003593">
    <property type="entry name" value="AAA+_ATPase"/>
</dbReference>